<feature type="chain" id="PRO_5015085132" evidence="1">
    <location>
        <begin position="24"/>
        <end position="75"/>
    </location>
</feature>
<proteinExistence type="predicted"/>
<reference evidence="2" key="1">
    <citation type="submission" date="2018-02" db="EMBL/GenBank/DDBJ databases">
        <title>Rhizophora mucronata_Transcriptome.</title>
        <authorList>
            <person name="Meera S.P."/>
            <person name="Sreeshan A."/>
            <person name="Augustine A."/>
        </authorList>
    </citation>
    <scope>NUCLEOTIDE SEQUENCE</scope>
    <source>
        <tissue evidence="2">Leaf</tissue>
    </source>
</reference>
<feature type="signal peptide" evidence="1">
    <location>
        <begin position="1"/>
        <end position="23"/>
    </location>
</feature>
<keyword evidence="1" id="KW-0732">Signal</keyword>
<evidence type="ECO:0000313" key="2">
    <source>
        <dbReference type="EMBL" id="MBX33161.1"/>
    </source>
</evidence>
<evidence type="ECO:0000256" key="1">
    <source>
        <dbReference type="SAM" id="SignalP"/>
    </source>
</evidence>
<dbReference type="AlphaFoldDB" id="A0A2P2MSI4"/>
<name>A0A2P2MSI4_RHIMU</name>
<dbReference type="EMBL" id="GGEC01052677">
    <property type="protein sequence ID" value="MBX33161.1"/>
    <property type="molecule type" value="Transcribed_RNA"/>
</dbReference>
<protein>
    <submittedName>
        <fullName evidence="3">Coatomer subunit beta</fullName>
    </submittedName>
</protein>
<organism evidence="2">
    <name type="scientific">Rhizophora mucronata</name>
    <name type="common">Asiatic mangrove</name>
    <dbReference type="NCBI Taxonomy" id="61149"/>
    <lineage>
        <taxon>Eukaryota</taxon>
        <taxon>Viridiplantae</taxon>
        <taxon>Streptophyta</taxon>
        <taxon>Embryophyta</taxon>
        <taxon>Tracheophyta</taxon>
        <taxon>Spermatophyta</taxon>
        <taxon>Magnoliopsida</taxon>
        <taxon>eudicotyledons</taxon>
        <taxon>Gunneridae</taxon>
        <taxon>Pentapetalae</taxon>
        <taxon>rosids</taxon>
        <taxon>fabids</taxon>
        <taxon>Malpighiales</taxon>
        <taxon>Rhizophoraceae</taxon>
        <taxon>Rhizophora</taxon>
    </lineage>
</organism>
<accession>A0A2P2MSI4</accession>
<evidence type="ECO:0000313" key="3">
    <source>
        <dbReference type="EMBL" id="MBX33163.1"/>
    </source>
</evidence>
<dbReference type="EMBL" id="GGEC01052679">
    <property type="protein sequence ID" value="MBX33163.1"/>
    <property type="molecule type" value="Transcribed_RNA"/>
</dbReference>
<sequence>MLSEWGILHGFLYSLVLAARAYASINTVQFDILILTEQCCMLQQISTFYSCPLLLNASFFFGFWHDSVHPLVVSG</sequence>